<proteinExistence type="predicted"/>
<evidence type="ECO:0000313" key="2">
    <source>
        <dbReference type="EMBL" id="VAV87710.1"/>
    </source>
</evidence>
<dbReference type="AlphaFoldDB" id="A0A3B0R360"/>
<evidence type="ECO:0000256" key="1">
    <source>
        <dbReference type="SAM" id="MobiDB-lite"/>
    </source>
</evidence>
<feature type="compositionally biased region" description="Basic and acidic residues" evidence="1">
    <location>
        <begin position="191"/>
        <end position="219"/>
    </location>
</feature>
<feature type="region of interest" description="Disordered" evidence="1">
    <location>
        <begin position="168"/>
        <end position="221"/>
    </location>
</feature>
<organism evidence="2">
    <name type="scientific">hydrothermal vent metagenome</name>
    <dbReference type="NCBI Taxonomy" id="652676"/>
    <lineage>
        <taxon>unclassified sequences</taxon>
        <taxon>metagenomes</taxon>
        <taxon>ecological metagenomes</taxon>
    </lineage>
</organism>
<name>A0A3B0R360_9ZZZZ</name>
<gene>
    <name evidence="2" type="ORF">MNBD_ALPHA06-668</name>
</gene>
<sequence length="255" mass="28181">MIETNKQNPLFRPQLVLVLVLISVFSLSAFLALSAFAKDFRNKSNGGTHAWSRSAVGFAAFAQMLEASGQQVLRSRIDAEDGRPFPSLTIVTPTTGQSAQAILDASVSRTLVVLPKWQTRPDRKNRQWVAGYGLLDHARIARMLNDIIETANDADTIEFAGQIARVASAKPENPKSEKPQASAKKTNGKWPLEKQKTAKEKQAKQQQRELERTNAKQDAVDSWQIDQRFGNAAFQTGKIDNLQTISQAGLAPLVW</sequence>
<accession>A0A3B0R360</accession>
<reference evidence="2" key="1">
    <citation type="submission" date="2018-06" db="EMBL/GenBank/DDBJ databases">
        <authorList>
            <person name="Zhirakovskaya E."/>
        </authorList>
    </citation>
    <scope>NUCLEOTIDE SEQUENCE</scope>
</reference>
<feature type="non-terminal residue" evidence="2">
    <location>
        <position position="255"/>
    </location>
</feature>
<protein>
    <submittedName>
        <fullName evidence="2">Uncharacterized protein</fullName>
    </submittedName>
</protein>
<dbReference type="EMBL" id="UOEE01000046">
    <property type="protein sequence ID" value="VAV87710.1"/>
    <property type="molecule type" value="Genomic_DNA"/>
</dbReference>